<dbReference type="KEGG" id="ccal:108632072"/>
<sequence>MGAHARSINDTLKLASTIKDEASIASWSTTEEPFSTEEEDAIVTLVVVVAGIIVAIVILFSMGLFIDCKHQQKNALNKKKLKLKMPPISRTRKSQKEDVKSLAADMCPNSATDAGFRTRDVIV</sequence>
<evidence type="ECO:0000313" key="3">
    <source>
        <dbReference type="RefSeq" id="XP_017891862.1"/>
    </source>
</evidence>
<dbReference type="AlphaFoldDB" id="A0AAJ7JG54"/>
<evidence type="ECO:0000256" key="1">
    <source>
        <dbReference type="SAM" id="Phobius"/>
    </source>
</evidence>
<keyword evidence="1" id="KW-1133">Transmembrane helix</keyword>
<evidence type="ECO:0000313" key="2">
    <source>
        <dbReference type="Proteomes" id="UP000694925"/>
    </source>
</evidence>
<reference evidence="3" key="1">
    <citation type="submission" date="2025-08" db="UniProtKB">
        <authorList>
            <consortium name="RefSeq"/>
        </authorList>
    </citation>
    <scope>IDENTIFICATION</scope>
    <source>
        <tissue evidence="3">Whole body</tissue>
    </source>
</reference>
<keyword evidence="1" id="KW-0812">Transmembrane</keyword>
<organism evidence="2 3">
    <name type="scientific">Ceratina calcarata</name>
    <dbReference type="NCBI Taxonomy" id="156304"/>
    <lineage>
        <taxon>Eukaryota</taxon>
        <taxon>Metazoa</taxon>
        <taxon>Ecdysozoa</taxon>
        <taxon>Arthropoda</taxon>
        <taxon>Hexapoda</taxon>
        <taxon>Insecta</taxon>
        <taxon>Pterygota</taxon>
        <taxon>Neoptera</taxon>
        <taxon>Endopterygota</taxon>
        <taxon>Hymenoptera</taxon>
        <taxon>Apocrita</taxon>
        <taxon>Aculeata</taxon>
        <taxon>Apoidea</taxon>
        <taxon>Anthophila</taxon>
        <taxon>Apidae</taxon>
        <taxon>Ceratina</taxon>
        <taxon>Zadontomerus</taxon>
    </lineage>
</organism>
<protein>
    <submittedName>
        <fullName evidence="3">Uncharacterized protein LOC108632072 isoform X1</fullName>
    </submittedName>
</protein>
<dbReference type="GeneID" id="108632072"/>
<dbReference type="Proteomes" id="UP000694925">
    <property type="component" value="Unplaced"/>
</dbReference>
<keyword evidence="2" id="KW-1185">Reference proteome</keyword>
<keyword evidence="1" id="KW-0472">Membrane</keyword>
<name>A0AAJ7JG54_9HYME</name>
<dbReference type="RefSeq" id="XP_017891862.1">
    <property type="nucleotide sequence ID" value="XM_018036373.2"/>
</dbReference>
<gene>
    <name evidence="3" type="primary">LOC108632072</name>
</gene>
<accession>A0AAJ7JG54</accession>
<feature type="transmembrane region" description="Helical" evidence="1">
    <location>
        <begin position="41"/>
        <end position="66"/>
    </location>
</feature>
<proteinExistence type="predicted"/>